<comment type="caution">
    <text evidence="1">The sequence shown here is derived from an EMBL/GenBank/DDBJ whole genome shotgun (WGS) entry which is preliminary data.</text>
</comment>
<proteinExistence type="predicted"/>
<dbReference type="RefSeq" id="WP_377068568.1">
    <property type="nucleotide sequence ID" value="NZ_JBHMEC010000011.1"/>
</dbReference>
<evidence type="ECO:0008006" key="3">
    <source>
        <dbReference type="Google" id="ProtNLM"/>
    </source>
</evidence>
<evidence type="ECO:0000313" key="2">
    <source>
        <dbReference type="Proteomes" id="UP001589670"/>
    </source>
</evidence>
<accession>A0ABV5I0E0</accession>
<dbReference type="Proteomes" id="UP001589670">
    <property type="component" value="Unassembled WGS sequence"/>
</dbReference>
<keyword evidence="2" id="KW-1185">Reference proteome</keyword>
<dbReference type="EMBL" id="JBHMEC010000011">
    <property type="protein sequence ID" value="MFB9149546.1"/>
    <property type="molecule type" value="Genomic_DNA"/>
</dbReference>
<protein>
    <recommendedName>
        <fullName evidence="3">ASCH domain protein</fullName>
    </recommendedName>
</protein>
<name>A0ABV5I0E0_9RHOB</name>
<evidence type="ECO:0000313" key="1">
    <source>
        <dbReference type="EMBL" id="MFB9149546.1"/>
    </source>
</evidence>
<reference evidence="1 2" key="1">
    <citation type="submission" date="2024-09" db="EMBL/GenBank/DDBJ databases">
        <authorList>
            <person name="Sun Q."/>
            <person name="Mori K."/>
        </authorList>
    </citation>
    <scope>NUCLEOTIDE SEQUENCE [LARGE SCALE GENOMIC DNA]</scope>
    <source>
        <strain evidence="1 2">CECT 9424</strain>
    </source>
</reference>
<organism evidence="1 2">
    <name type="scientific">Roseovarius ramblicola</name>
    <dbReference type="NCBI Taxonomy" id="2022336"/>
    <lineage>
        <taxon>Bacteria</taxon>
        <taxon>Pseudomonadati</taxon>
        <taxon>Pseudomonadota</taxon>
        <taxon>Alphaproteobacteria</taxon>
        <taxon>Rhodobacterales</taxon>
        <taxon>Roseobacteraceae</taxon>
        <taxon>Roseovarius</taxon>
    </lineage>
</organism>
<gene>
    <name evidence="1" type="ORF">ACFFU4_07250</name>
</gene>
<sequence>MADKPITFREPLVRALLDGLKTQDRRELNPQPTEVDKVGRWYRMPTGGHSLNCYDLPYVLGDRLWVQEAWRSCVSLDHVSGRTIGERASEAGYKSPWGPLFYEADGTVAMWPDCAFTDTVGRRRASIHMPRWASRLTLIVTDVRVQRVQDITRGDAMAEGCPFANIAGELSPCEWFADLWGGLHGPDAWGANPWVAALTFDIRRCNIDRMVGSGAPARQGARHV</sequence>